<name>A0A090LCS4_STRRB</name>
<dbReference type="Proteomes" id="UP000035682">
    <property type="component" value="Unplaced"/>
</dbReference>
<keyword evidence="2" id="KW-0732">Signal</keyword>
<keyword evidence="1" id="KW-1133">Transmembrane helix</keyword>
<sequence>MKSFILIFASVFIILINYTVLCDEIPSDENLGDDASKNEILNDNFNDNSNNEHSDDEGSIIHYPIENIEGTTIKTSTEKIQESSLKTTTRIITERTTTKHGGEGELSSTTSESTDLYSSTLSPCPVCPKCSTNFALGTFFFGNFFGMALMLVMGYIYLSWLRRASTIPSSARLY</sequence>
<proteinExistence type="predicted"/>
<dbReference type="WormBase" id="SRAE_2000224800">
    <property type="protein sequence ID" value="SRP10025"/>
    <property type="gene ID" value="WBGene00262457"/>
</dbReference>
<reference evidence="3 4" key="1">
    <citation type="submission" date="2014-09" db="EMBL/GenBank/DDBJ databases">
        <authorList>
            <person name="Martin A.A."/>
        </authorList>
    </citation>
    <scope>NUCLEOTIDE SEQUENCE</scope>
    <source>
        <strain evidence="4">ED321</strain>
        <strain evidence="3">ED321 Heterogonic</strain>
    </source>
</reference>
<feature type="chain" id="PRO_5015030693" evidence="2">
    <location>
        <begin position="23"/>
        <end position="174"/>
    </location>
</feature>
<gene>
    <name evidence="3 5 6" type="ORF">SRAE_2000224800</name>
</gene>
<reference evidence="5" key="2">
    <citation type="submission" date="2020-12" db="UniProtKB">
        <authorList>
            <consortium name="WormBaseParasite"/>
        </authorList>
    </citation>
    <scope>IDENTIFICATION</scope>
</reference>
<feature type="transmembrane region" description="Helical" evidence="1">
    <location>
        <begin position="134"/>
        <end position="158"/>
    </location>
</feature>
<dbReference type="WBParaSite" id="SRAE_2000224800.1">
    <property type="protein sequence ID" value="SRAE_2000224800.1"/>
    <property type="gene ID" value="WBGene00262457"/>
</dbReference>
<accession>A0A090LCS4</accession>
<evidence type="ECO:0000256" key="1">
    <source>
        <dbReference type="SAM" id="Phobius"/>
    </source>
</evidence>
<evidence type="ECO:0000256" key="2">
    <source>
        <dbReference type="SAM" id="SignalP"/>
    </source>
</evidence>
<evidence type="ECO:0000313" key="4">
    <source>
        <dbReference type="Proteomes" id="UP000035682"/>
    </source>
</evidence>
<feature type="signal peptide" evidence="2">
    <location>
        <begin position="1"/>
        <end position="22"/>
    </location>
</feature>
<keyword evidence="4" id="KW-1185">Reference proteome</keyword>
<dbReference type="EMBL" id="LN609529">
    <property type="protein sequence ID" value="CEF67586.1"/>
    <property type="molecule type" value="Genomic_DNA"/>
</dbReference>
<evidence type="ECO:0000313" key="3">
    <source>
        <dbReference type="EMBL" id="CEF67586.1"/>
    </source>
</evidence>
<evidence type="ECO:0000313" key="6">
    <source>
        <dbReference type="WormBase" id="SRAE_2000224800"/>
    </source>
</evidence>
<dbReference type="CTD" id="36379951"/>
<dbReference type="GeneID" id="36379951"/>
<keyword evidence="1" id="KW-0472">Membrane</keyword>
<organism evidence="3">
    <name type="scientific">Strongyloides ratti</name>
    <name type="common">Parasitic roundworm</name>
    <dbReference type="NCBI Taxonomy" id="34506"/>
    <lineage>
        <taxon>Eukaryota</taxon>
        <taxon>Metazoa</taxon>
        <taxon>Ecdysozoa</taxon>
        <taxon>Nematoda</taxon>
        <taxon>Chromadorea</taxon>
        <taxon>Rhabditida</taxon>
        <taxon>Tylenchina</taxon>
        <taxon>Panagrolaimomorpha</taxon>
        <taxon>Strongyloidoidea</taxon>
        <taxon>Strongyloididae</taxon>
        <taxon>Strongyloides</taxon>
    </lineage>
</organism>
<dbReference type="AlphaFoldDB" id="A0A090LCS4"/>
<evidence type="ECO:0000313" key="5">
    <source>
        <dbReference type="WBParaSite" id="SRAE_2000224800.1"/>
    </source>
</evidence>
<keyword evidence="1" id="KW-0812">Transmembrane</keyword>
<protein>
    <submittedName>
        <fullName evidence="3 5">Uncharacterized protein</fullName>
    </submittedName>
</protein>
<dbReference type="RefSeq" id="XP_024506786.1">
    <property type="nucleotide sequence ID" value="XM_024653295.1"/>
</dbReference>